<sequence length="540" mass="56973">MAWNLTSKRQIKAYKRELNRVDEALSRQDVRGLGSPLARMRGGVGFGAVVGVLVLGAAFIMSILSPKPDNSVDEIVITRNAGRFVQFNGRLHPVTNLASARLIVGSAKEAKVITDAALQSLPTGPLMGIPNAPDSLEPRTDTAATWTICDWHDTAVPLSLLEGGDMTTTVIAGDDLLEGGDPLGEDRAVLVRAANDADQLWLIYRDTRAQVGRSDYAAQAALGLTPTHMDSALTVSPALLGAIGISPALTAPQLESRGQLSPAVTGSSIGDVLTVGTASGGRAYYLVGRTGVQMIGSVLAQMMINTGSTQRIVSDPSQLEGLERVTIVDDHMFPSKVPTLVNEPALCWKWSKSSEELRSHTVVMTATKTPISDLGRRVAVKQLPDNGTAPRATQSVTRPGYGWYVRVTGNNNDSVSAEQLMWIDAAGTAFPIDAVVPSGTANELKVSYDPTIKALGLNTLAPTPIPWSVAKLYSQGSTLSIKNAQVMQGQLDPVKQIPSPAATPKPESKEPDDAAKAAEAAADADEAADLDGDDESDDAQ</sequence>
<comment type="subcellular location">
    <subcellularLocation>
        <location evidence="1">Cell membrane</location>
        <topology evidence="1">Single-pass membrane protein</topology>
    </subcellularLocation>
</comment>
<name>A0A7I7SCB8_9MYCO</name>
<dbReference type="NCBIfam" id="TIGR03919">
    <property type="entry name" value="T7SS_EccB"/>
    <property type="match status" value="1"/>
</dbReference>
<dbReference type="GO" id="GO:0016787">
    <property type="term" value="F:hydrolase activity"/>
    <property type="evidence" value="ECO:0007669"/>
    <property type="project" value="UniProtKB-KW"/>
</dbReference>
<comment type="similarity">
    <text evidence="2">Belongs to the EccB family.</text>
</comment>
<evidence type="ECO:0000256" key="11">
    <source>
        <dbReference type="SAM" id="Phobius"/>
    </source>
</evidence>
<dbReference type="GO" id="GO:0005576">
    <property type="term" value="C:extracellular region"/>
    <property type="evidence" value="ECO:0007669"/>
    <property type="project" value="TreeGrafter"/>
</dbReference>
<accession>A0A7I7SCB8</accession>
<feature type="compositionally biased region" description="Acidic residues" evidence="10">
    <location>
        <begin position="522"/>
        <end position="540"/>
    </location>
</feature>
<dbReference type="Pfam" id="PF05108">
    <property type="entry name" value="T7SS_ESX1_EccB"/>
    <property type="match status" value="1"/>
</dbReference>
<dbReference type="AlphaFoldDB" id="A0A7I7SCB8"/>
<dbReference type="PANTHER" id="PTHR40765:SF2">
    <property type="entry name" value="ESX-2 SECRETION SYSTEM ATPASE ECCB2"/>
    <property type="match status" value="1"/>
</dbReference>
<evidence type="ECO:0000256" key="9">
    <source>
        <dbReference type="ARBA" id="ARBA00023136"/>
    </source>
</evidence>
<feature type="transmembrane region" description="Helical" evidence="11">
    <location>
        <begin position="44"/>
        <end position="64"/>
    </location>
</feature>
<organism evidence="12 13">
    <name type="scientific">Mycolicibacillus koreensis</name>
    <dbReference type="NCBI Taxonomy" id="1069220"/>
    <lineage>
        <taxon>Bacteria</taxon>
        <taxon>Bacillati</taxon>
        <taxon>Actinomycetota</taxon>
        <taxon>Actinomycetes</taxon>
        <taxon>Mycobacteriales</taxon>
        <taxon>Mycobacteriaceae</taxon>
        <taxon>Mycolicibacillus</taxon>
    </lineage>
</organism>
<keyword evidence="8 11" id="KW-1133">Transmembrane helix</keyword>
<dbReference type="InterPro" id="IPR044857">
    <property type="entry name" value="T7SS_EccB_R1"/>
</dbReference>
<reference evidence="12 13" key="1">
    <citation type="submission" date="2017-04" db="EMBL/GenBank/DDBJ databases">
        <title>The new phylogeny of genus Mycobacterium.</title>
        <authorList>
            <person name="Tortoli E."/>
            <person name="Trovato A."/>
            <person name="Cirillo D.M."/>
        </authorList>
    </citation>
    <scope>NUCLEOTIDE SEQUENCE [LARGE SCALE GENOMIC DNA]</scope>
    <source>
        <strain evidence="12 13">KCTC 19819</strain>
    </source>
</reference>
<dbReference type="OrthoDB" id="3847604at2"/>
<keyword evidence="13" id="KW-1185">Reference proteome</keyword>
<dbReference type="GO" id="GO:0005524">
    <property type="term" value="F:ATP binding"/>
    <property type="evidence" value="ECO:0007669"/>
    <property type="project" value="UniProtKB-KW"/>
</dbReference>
<evidence type="ECO:0000256" key="4">
    <source>
        <dbReference type="ARBA" id="ARBA00022692"/>
    </source>
</evidence>
<keyword evidence="9 11" id="KW-0472">Membrane</keyword>
<dbReference type="InterPro" id="IPR007795">
    <property type="entry name" value="T7SS_EccB"/>
</dbReference>
<evidence type="ECO:0000256" key="7">
    <source>
        <dbReference type="ARBA" id="ARBA00022840"/>
    </source>
</evidence>
<keyword evidence="6" id="KW-0378">Hydrolase</keyword>
<evidence type="ECO:0000313" key="13">
    <source>
        <dbReference type="Proteomes" id="UP000193577"/>
    </source>
</evidence>
<dbReference type="EMBL" id="NCXO01000048">
    <property type="protein sequence ID" value="OSC30607.1"/>
    <property type="molecule type" value="Genomic_DNA"/>
</dbReference>
<evidence type="ECO:0000256" key="6">
    <source>
        <dbReference type="ARBA" id="ARBA00022801"/>
    </source>
</evidence>
<dbReference type="GO" id="GO:0005886">
    <property type="term" value="C:plasma membrane"/>
    <property type="evidence" value="ECO:0007669"/>
    <property type="project" value="UniProtKB-SubCell"/>
</dbReference>
<protein>
    <submittedName>
        <fullName evidence="12">Type VII secretion protein EccB</fullName>
    </submittedName>
</protein>
<feature type="region of interest" description="Disordered" evidence="10">
    <location>
        <begin position="492"/>
        <end position="540"/>
    </location>
</feature>
<dbReference type="InterPro" id="IPR042485">
    <property type="entry name" value="T7SS_EccB_R3"/>
</dbReference>
<dbReference type="Gene3D" id="2.40.50.910">
    <property type="entry name" value="Type VII secretion system EccB, repeat 3 domain"/>
    <property type="match status" value="1"/>
</dbReference>
<dbReference type="PANTHER" id="PTHR40765">
    <property type="entry name" value="ESX-2 SECRETION SYSTEM ATPASE ECCB2"/>
    <property type="match status" value="1"/>
</dbReference>
<evidence type="ECO:0000256" key="1">
    <source>
        <dbReference type="ARBA" id="ARBA00004162"/>
    </source>
</evidence>
<keyword evidence="3" id="KW-1003">Cell membrane</keyword>
<gene>
    <name evidence="12" type="ORF">B8W67_16860</name>
</gene>
<proteinExistence type="inferred from homology"/>
<dbReference type="Proteomes" id="UP000193577">
    <property type="component" value="Unassembled WGS sequence"/>
</dbReference>
<dbReference type="Gene3D" id="3.30.2390.20">
    <property type="entry name" value="Type VII secretion system EccB, repeat 1 domain"/>
    <property type="match status" value="1"/>
</dbReference>
<keyword evidence="4 11" id="KW-0812">Transmembrane</keyword>
<evidence type="ECO:0000313" key="12">
    <source>
        <dbReference type="EMBL" id="OSC30607.1"/>
    </source>
</evidence>
<evidence type="ECO:0000256" key="2">
    <source>
        <dbReference type="ARBA" id="ARBA00008149"/>
    </source>
</evidence>
<comment type="caution">
    <text evidence="12">The sequence shown here is derived from an EMBL/GenBank/DDBJ whole genome shotgun (WGS) entry which is preliminary data.</text>
</comment>
<evidence type="ECO:0000256" key="10">
    <source>
        <dbReference type="SAM" id="MobiDB-lite"/>
    </source>
</evidence>
<dbReference type="RefSeq" id="WP_085305186.1">
    <property type="nucleotide sequence ID" value="NZ_AP022594.1"/>
</dbReference>
<feature type="compositionally biased region" description="Basic and acidic residues" evidence="10">
    <location>
        <begin position="506"/>
        <end position="516"/>
    </location>
</feature>
<evidence type="ECO:0000256" key="5">
    <source>
        <dbReference type="ARBA" id="ARBA00022741"/>
    </source>
</evidence>
<keyword evidence="7" id="KW-0067">ATP-binding</keyword>
<evidence type="ECO:0000256" key="8">
    <source>
        <dbReference type="ARBA" id="ARBA00022989"/>
    </source>
</evidence>
<keyword evidence="5" id="KW-0547">Nucleotide-binding</keyword>
<evidence type="ECO:0000256" key="3">
    <source>
        <dbReference type="ARBA" id="ARBA00022475"/>
    </source>
</evidence>